<keyword evidence="3" id="KW-1185">Reference proteome</keyword>
<evidence type="ECO:0000313" key="2">
    <source>
        <dbReference type="EMBL" id="PAV17030.1"/>
    </source>
</evidence>
<feature type="compositionally biased region" description="Polar residues" evidence="1">
    <location>
        <begin position="29"/>
        <end position="44"/>
    </location>
</feature>
<gene>
    <name evidence="2" type="ORF">PNOK_0709400</name>
</gene>
<name>A0A286UBT1_9AGAM</name>
<proteinExistence type="predicted"/>
<dbReference type="AlphaFoldDB" id="A0A286UBT1"/>
<dbReference type="OrthoDB" id="3270652at2759"/>
<reference evidence="2 3" key="1">
    <citation type="journal article" date="2017" name="Mol. Ecol.">
        <title>Comparative and population genomic landscape of Phellinus noxius: A hypervariable fungus causing root rot in trees.</title>
        <authorList>
            <person name="Chung C.L."/>
            <person name="Lee T.J."/>
            <person name="Akiba M."/>
            <person name="Lee H.H."/>
            <person name="Kuo T.H."/>
            <person name="Liu D."/>
            <person name="Ke H.M."/>
            <person name="Yokoi T."/>
            <person name="Roa M.B."/>
            <person name="Lu M.J."/>
            <person name="Chang Y.Y."/>
            <person name="Ann P.J."/>
            <person name="Tsai J.N."/>
            <person name="Chen C.Y."/>
            <person name="Tzean S.S."/>
            <person name="Ota Y."/>
            <person name="Hattori T."/>
            <person name="Sahashi N."/>
            <person name="Liou R.F."/>
            <person name="Kikuchi T."/>
            <person name="Tsai I.J."/>
        </authorList>
    </citation>
    <scope>NUCLEOTIDE SEQUENCE [LARGE SCALE GENOMIC DNA]</scope>
    <source>
        <strain evidence="2 3">FFPRI411160</strain>
    </source>
</reference>
<dbReference type="InParanoid" id="A0A286UBT1"/>
<dbReference type="Proteomes" id="UP000217199">
    <property type="component" value="Unassembled WGS sequence"/>
</dbReference>
<sequence length="249" mass="27343">MTYVALAKSLGLSLKKSTSYSTSSTTASPELNTGSGNSVVDTPQHSQFVESITEKYDRDNASDQSSSSKHLEIVNPCTQKNKISIAKTEEGVPEEGHHEDNTVSEAELRVDFEREGDIEGGFDIPSSHCSSSTTQIKSNFSVNPNPLDTDPDIPFVPESFPFVSSSSVSPCTNIINDNSNTITDEQLHRAKTLVLDLLGWGVPPEYLLQRGVSLSLLYTVFTDLRLRLPDSIFSECIELDSSIRSYRFP</sequence>
<comment type="caution">
    <text evidence="2">The sequence shown here is derived from an EMBL/GenBank/DDBJ whole genome shotgun (WGS) entry which is preliminary data.</text>
</comment>
<accession>A0A286UBT1</accession>
<protein>
    <submittedName>
        <fullName evidence="2">Uncharacterized protein</fullName>
    </submittedName>
</protein>
<evidence type="ECO:0000313" key="3">
    <source>
        <dbReference type="Proteomes" id="UP000217199"/>
    </source>
</evidence>
<evidence type="ECO:0000256" key="1">
    <source>
        <dbReference type="SAM" id="MobiDB-lite"/>
    </source>
</evidence>
<organism evidence="2 3">
    <name type="scientific">Pyrrhoderma noxium</name>
    <dbReference type="NCBI Taxonomy" id="2282107"/>
    <lineage>
        <taxon>Eukaryota</taxon>
        <taxon>Fungi</taxon>
        <taxon>Dikarya</taxon>
        <taxon>Basidiomycota</taxon>
        <taxon>Agaricomycotina</taxon>
        <taxon>Agaricomycetes</taxon>
        <taxon>Hymenochaetales</taxon>
        <taxon>Hymenochaetaceae</taxon>
        <taxon>Pyrrhoderma</taxon>
    </lineage>
</organism>
<feature type="region of interest" description="Disordered" evidence="1">
    <location>
        <begin position="14"/>
        <end position="44"/>
    </location>
</feature>
<feature type="compositionally biased region" description="Low complexity" evidence="1">
    <location>
        <begin position="14"/>
        <end position="28"/>
    </location>
</feature>
<dbReference type="EMBL" id="NBII01000007">
    <property type="protein sequence ID" value="PAV17030.1"/>
    <property type="molecule type" value="Genomic_DNA"/>
</dbReference>
<dbReference type="STRING" id="2282107.A0A286UBT1"/>